<keyword evidence="3" id="KW-0547">Nucleotide-binding</keyword>
<dbReference type="SUPFAM" id="SSF52540">
    <property type="entry name" value="P-loop containing nucleoside triphosphate hydrolases"/>
    <property type="match status" value="1"/>
</dbReference>
<dbReference type="InterPro" id="IPR032675">
    <property type="entry name" value="LRR_dom_sf"/>
</dbReference>
<reference evidence="5" key="1">
    <citation type="submission" date="2020-07" db="EMBL/GenBank/DDBJ databases">
        <authorList>
            <person name="Lin J."/>
        </authorList>
    </citation>
    <scope>NUCLEOTIDE SEQUENCE</scope>
</reference>
<feature type="domain" description="NB-ARC" evidence="4">
    <location>
        <begin position="156"/>
        <end position="230"/>
    </location>
</feature>
<accession>A0A6V7PPV7</accession>
<dbReference type="InterPro" id="IPR042197">
    <property type="entry name" value="Apaf_helical"/>
</dbReference>
<dbReference type="GO" id="GO:0005524">
    <property type="term" value="F:ATP binding"/>
    <property type="evidence" value="ECO:0007669"/>
    <property type="project" value="UniProtKB-KW"/>
</dbReference>
<proteinExistence type="inferred from homology"/>
<evidence type="ECO:0000313" key="5">
    <source>
        <dbReference type="EMBL" id="CAD1832889.1"/>
    </source>
</evidence>
<keyword evidence="2" id="KW-0611">Plant defense</keyword>
<protein>
    <recommendedName>
        <fullName evidence="4">NB-ARC domain-containing protein</fullName>
    </recommendedName>
</protein>
<dbReference type="GO" id="GO:0006952">
    <property type="term" value="P:defense response"/>
    <property type="evidence" value="ECO:0007669"/>
    <property type="project" value="UniProtKB-KW"/>
</dbReference>
<dbReference type="FunFam" id="1.10.8.430:FF:000003">
    <property type="entry name" value="Probable disease resistance protein At5g66910"/>
    <property type="match status" value="1"/>
</dbReference>
<name>A0A6V7PPV7_ANACO</name>
<gene>
    <name evidence="5" type="ORF">CB5_LOCUS16100</name>
</gene>
<sequence>MLPLGSSLISFFLNEISQPIKKQVRYCFHLDANVTALSESLKDLECAKCGITEKIQTAESERRKCTQEVKDWLDKSQIVEEQAKAIIEKYEKRKMSLCGCSWNCFFNITVNKNATKKKTKVSELINKAPSDVANSHFLVDPIKEMPNTYGVVGQEMYLRNVIDYLQDDKVGIIGIYGMGGVGETTLLKSINNHLCDNAELMEFNHVIFIKVGKNLDLMKLQDDIALEMTSGDLWIWRKLECLGLIKMQADKDVRIECLNEEDAWNLFKSKVAEATMSNNRIQVLARRLARECSGLPLALTTVGLTMSMKKTPMEWENAIGLLKKSSFPEILSKDDDLFPVLSISYDYLKDDRMKNCFLFCSLIPENIMVPSEYIIDWILRLPSLQELYLYDCKGLEQMISEEATPSSLPSSSSANQRPTSQFSNLKFVLLDSLEEMTSICNDSLQFPSLARIGVFNCRKLKELSMGLYTEGKDRDIHGEGQWWNSLEWTDESIKSLLSPLFIEHPDGSRPRPTRLHELL</sequence>
<organism evidence="5">
    <name type="scientific">Ananas comosus var. bracteatus</name>
    <name type="common">red pineapple</name>
    <dbReference type="NCBI Taxonomy" id="296719"/>
    <lineage>
        <taxon>Eukaryota</taxon>
        <taxon>Viridiplantae</taxon>
        <taxon>Streptophyta</taxon>
        <taxon>Embryophyta</taxon>
        <taxon>Tracheophyta</taxon>
        <taxon>Spermatophyta</taxon>
        <taxon>Magnoliopsida</taxon>
        <taxon>Liliopsida</taxon>
        <taxon>Poales</taxon>
        <taxon>Bromeliaceae</taxon>
        <taxon>Bromelioideae</taxon>
        <taxon>Ananas</taxon>
    </lineage>
</organism>
<dbReference type="Gene3D" id="3.80.10.10">
    <property type="entry name" value="Ribonuclease Inhibitor"/>
    <property type="match status" value="1"/>
</dbReference>
<keyword evidence="3" id="KW-0067">ATP-binding</keyword>
<dbReference type="Pfam" id="PF00931">
    <property type="entry name" value="NB-ARC"/>
    <property type="match status" value="1"/>
</dbReference>
<evidence type="ECO:0000256" key="3">
    <source>
        <dbReference type="ARBA" id="ARBA00022840"/>
    </source>
</evidence>
<dbReference type="InterPro" id="IPR050905">
    <property type="entry name" value="Plant_NBS-LRR"/>
</dbReference>
<evidence type="ECO:0000256" key="1">
    <source>
        <dbReference type="ARBA" id="ARBA00008894"/>
    </source>
</evidence>
<dbReference type="PANTHER" id="PTHR33463">
    <property type="entry name" value="NB-ARC DOMAIN-CONTAINING PROTEIN-RELATED"/>
    <property type="match status" value="1"/>
</dbReference>
<dbReference type="Gene3D" id="1.10.8.430">
    <property type="entry name" value="Helical domain of apoptotic protease-activating factors"/>
    <property type="match status" value="1"/>
</dbReference>
<dbReference type="InterPro" id="IPR027417">
    <property type="entry name" value="P-loop_NTPase"/>
</dbReference>
<dbReference type="PANTHER" id="PTHR33463:SF204">
    <property type="entry name" value="NB-ARC DOMAIN-CONTAINING PROTEIN"/>
    <property type="match status" value="1"/>
</dbReference>
<evidence type="ECO:0000256" key="2">
    <source>
        <dbReference type="ARBA" id="ARBA00022821"/>
    </source>
</evidence>
<dbReference type="GO" id="GO:0043531">
    <property type="term" value="F:ADP binding"/>
    <property type="evidence" value="ECO:0007669"/>
    <property type="project" value="InterPro"/>
</dbReference>
<dbReference type="InterPro" id="IPR002182">
    <property type="entry name" value="NB-ARC"/>
</dbReference>
<comment type="similarity">
    <text evidence="1">Belongs to the disease resistance NB-LRR family.</text>
</comment>
<evidence type="ECO:0000259" key="4">
    <source>
        <dbReference type="Pfam" id="PF00931"/>
    </source>
</evidence>
<dbReference type="EMBL" id="LR862150">
    <property type="protein sequence ID" value="CAD1832889.1"/>
    <property type="molecule type" value="Genomic_DNA"/>
</dbReference>
<dbReference type="AlphaFoldDB" id="A0A6V7PPV7"/>